<dbReference type="FunFam" id="1.10.287.70:FF:000002">
    <property type="entry name" value="Potassium voltage-gated channel subfamily a member"/>
    <property type="match status" value="1"/>
</dbReference>
<sequence length="830" mass="94078">MLDICASWNQPINLFSRLEFCLCFTRFMPTMIYMPSLMKPIKESVSETTSCNMLAASSSELHRQMCSCLNTSESAVGSASLKPVPSDIRHPFYRHPAHRHHRHQQRVKPGLQERPKTVVPQLTVNSEIAPPIDSLRHWNRMEKQMSLPGTYPLDQNYVDIADDSDLVQFHSRENTVTRRSWSPVEWSDQDRPQSSNIRSTPCLNLAFEPGQTDIHDSIPVPKTQQSSQEPCWSGTRNIQAEVADENSKSGMPALDPEAQIDACDQLHNLTNRLLYFPNISSKLKIQFAGNTRTAGGSTRTLSTHQSDEIIPKLEHDTNLLSIMDKPLIGSLMPFISTRNQSIYSERVQVLVERKGQRTSADNTQTKVLQKRRQTIAPTGKQTNSGADPIRRTRLKSLSAWRAKQGSRIRRACGLNSRITDLPLLLSGEPNRIDGSTISLNQNSELISSLNDSEDACQECQRVVLNVSGLKFETWLAVLNNHPTTLLGDAEKRMQFYDSKRKEYFFDRHRPSFEAIFNYYQYGGRLKRPAVVADDVFLRELEFFQIEEDALESYKKHEGYVPEVIILPENQFKRKLWLLFEYPETSPLAFCFSVTSVIFTIISIILFCVETLPVYAQTHCEPGAKPNFRDPFFIIETICTIWFTFELIIRFSSCPSHKAFIKDFKNLIDLAAIVPYYITLVNVLITFSCEGAKSSASLAFLRVIRLIRVFKLTKHSSGLQILVLTFKESIEGLSLFLVAFIVCILVFSSTLYYVEIDRKGSQIESIPDAFWWAVITMCTVGYGDKVPKGPLGKIVGSVCAVAGVLTLAIPVPIITENFNKFYAHKTGRGRR</sequence>
<dbReference type="SMART" id="SM00225">
    <property type="entry name" value="BTB"/>
    <property type="match status" value="1"/>
</dbReference>
<dbReference type="SUPFAM" id="SSF81324">
    <property type="entry name" value="Voltage-gated potassium channels"/>
    <property type="match status" value="1"/>
</dbReference>
<dbReference type="GO" id="GO:0001508">
    <property type="term" value="P:action potential"/>
    <property type="evidence" value="ECO:0007669"/>
    <property type="project" value="TreeGrafter"/>
</dbReference>
<keyword evidence="5" id="KW-0631">Potassium channel</keyword>
<reference evidence="16" key="1">
    <citation type="submission" date="2016-06" db="UniProtKB">
        <authorList>
            <consortium name="WormBaseParasite"/>
        </authorList>
    </citation>
    <scope>IDENTIFICATION</scope>
</reference>
<evidence type="ECO:0000256" key="8">
    <source>
        <dbReference type="ARBA" id="ARBA00022989"/>
    </source>
</evidence>
<dbReference type="Pfam" id="PF00520">
    <property type="entry name" value="Ion_trans"/>
    <property type="match status" value="1"/>
</dbReference>
<evidence type="ECO:0000313" key="15">
    <source>
        <dbReference type="Proteomes" id="UP000272942"/>
    </source>
</evidence>
<keyword evidence="11" id="KW-0407">Ion channel</keyword>
<dbReference type="GO" id="GO:0005251">
    <property type="term" value="F:delayed rectifier potassium channel activity"/>
    <property type="evidence" value="ECO:0007669"/>
    <property type="project" value="TreeGrafter"/>
</dbReference>
<feature type="transmembrane region" description="Helical" evidence="12">
    <location>
        <begin position="669"/>
        <end position="687"/>
    </location>
</feature>
<name>A0A183A880_9TREM</name>
<dbReference type="PRINTS" id="PR01496">
    <property type="entry name" value="SHAKERCHANEL"/>
</dbReference>
<feature type="transmembrane region" description="Helical" evidence="12">
    <location>
        <begin position="732"/>
        <end position="753"/>
    </location>
</feature>
<protein>
    <submittedName>
        <fullName evidence="16">BTB domain-containing protein</fullName>
    </submittedName>
</protein>
<evidence type="ECO:0000256" key="4">
    <source>
        <dbReference type="ARBA" id="ARBA00022692"/>
    </source>
</evidence>
<evidence type="ECO:0000313" key="14">
    <source>
        <dbReference type="EMBL" id="VDP68607.1"/>
    </source>
</evidence>
<feature type="domain" description="BTB" evidence="13">
    <location>
        <begin position="460"/>
        <end position="558"/>
    </location>
</feature>
<evidence type="ECO:0000256" key="7">
    <source>
        <dbReference type="ARBA" id="ARBA00022958"/>
    </source>
</evidence>
<dbReference type="InterPro" id="IPR000210">
    <property type="entry name" value="BTB/POZ_dom"/>
</dbReference>
<evidence type="ECO:0000313" key="16">
    <source>
        <dbReference type="WBParaSite" id="ECPE_0000316801-mRNA-1"/>
    </source>
</evidence>
<reference evidence="14 15" key="2">
    <citation type="submission" date="2018-11" db="EMBL/GenBank/DDBJ databases">
        <authorList>
            <consortium name="Pathogen Informatics"/>
        </authorList>
    </citation>
    <scope>NUCLEOTIDE SEQUENCE [LARGE SCALE GENOMIC DNA]</scope>
    <source>
        <strain evidence="14 15">Egypt</strain>
    </source>
</reference>
<dbReference type="SUPFAM" id="SSF54695">
    <property type="entry name" value="POZ domain"/>
    <property type="match status" value="1"/>
</dbReference>
<feature type="transmembrane region" description="Helical" evidence="12">
    <location>
        <begin position="587"/>
        <end position="611"/>
    </location>
</feature>
<dbReference type="WBParaSite" id="ECPE_0000316801-mRNA-1">
    <property type="protein sequence ID" value="ECPE_0000316801-mRNA-1"/>
    <property type="gene ID" value="ECPE_0000316801"/>
</dbReference>
<dbReference type="PRINTS" id="PR01491">
    <property type="entry name" value="KVCHANNEL"/>
</dbReference>
<evidence type="ECO:0000256" key="9">
    <source>
        <dbReference type="ARBA" id="ARBA00023065"/>
    </source>
</evidence>
<evidence type="ECO:0000256" key="1">
    <source>
        <dbReference type="ARBA" id="ARBA00004141"/>
    </source>
</evidence>
<evidence type="ECO:0000259" key="13">
    <source>
        <dbReference type="SMART" id="SM00225"/>
    </source>
</evidence>
<evidence type="ECO:0000256" key="6">
    <source>
        <dbReference type="ARBA" id="ARBA00022882"/>
    </source>
</evidence>
<dbReference type="InterPro" id="IPR028325">
    <property type="entry name" value="VG_K_chnl"/>
</dbReference>
<proteinExistence type="predicted"/>
<keyword evidence="6" id="KW-0851">Voltage-gated channel</keyword>
<dbReference type="Gene3D" id="1.20.120.350">
    <property type="entry name" value="Voltage-gated potassium channels. Chain C"/>
    <property type="match status" value="1"/>
</dbReference>
<dbReference type="InterPro" id="IPR003968">
    <property type="entry name" value="K_chnl_volt-dep_Kv"/>
</dbReference>
<dbReference type="InterPro" id="IPR027359">
    <property type="entry name" value="Volt_channel_dom_sf"/>
</dbReference>
<keyword evidence="2" id="KW-0813">Transport</keyword>
<keyword evidence="7" id="KW-0630">Potassium</keyword>
<evidence type="ECO:0000256" key="10">
    <source>
        <dbReference type="ARBA" id="ARBA00023136"/>
    </source>
</evidence>
<keyword evidence="15" id="KW-1185">Reference proteome</keyword>
<keyword evidence="4 12" id="KW-0812">Transmembrane</keyword>
<dbReference type="EMBL" id="UZAN01040145">
    <property type="protein sequence ID" value="VDP68607.1"/>
    <property type="molecule type" value="Genomic_DNA"/>
</dbReference>
<comment type="subcellular location">
    <subcellularLocation>
        <location evidence="1">Membrane</location>
        <topology evidence="1">Multi-pass membrane protein</topology>
    </subcellularLocation>
</comment>
<dbReference type="FunFam" id="3.30.710.10:FF:000053">
    <property type="entry name" value="potassium voltage-gated channel subfamily A member 4"/>
    <property type="match status" value="1"/>
</dbReference>
<dbReference type="PANTHER" id="PTHR11537">
    <property type="entry name" value="VOLTAGE-GATED POTASSIUM CHANNEL"/>
    <property type="match status" value="1"/>
</dbReference>
<evidence type="ECO:0000256" key="2">
    <source>
        <dbReference type="ARBA" id="ARBA00022448"/>
    </source>
</evidence>
<keyword evidence="9" id="KW-0406">Ion transport</keyword>
<dbReference type="Proteomes" id="UP000272942">
    <property type="component" value="Unassembled WGS sequence"/>
</dbReference>
<keyword evidence="10 12" id="KW-0472">Membrane</keyword>
<dbReference type="InterPro" id="IPR003972">
    <property type="entry name" value="K_chnl_volt-dep_Kv1"/>
</dbReference>
<dbReference type="Pfam" id="PF02214">
    <property type="entry name" value="BTB_2"/>
    <property type="match status" value="1"/>
</dbReference>
<dbReference type="InterPro" id="IPR005821">
    <property type="entry name" value="Ion_trans_dom"/>
</dbReference>
<dbReference type="Gene3D" id="3.30.710.10">
    <property type="entry name" value="Potassium Channel Kv1.1, Chain A"/>
    <property type="match status" value="1"/>
</dbReference>
<dbReference type="InterPro" id="IPR003131">
    <property type="entry name" value="T1-type_BTB"/>
</dbReference>
<organism evidence="16">
    <name type="scientific">Echinostoma caproni</name>
    <dbReference type="NCBI Taxonomy" id="27848"/>
    <lineage>
        <taxon>Eukaryota</taxon>
        <taxon>Metazoa</taxon>
        <taxon>Spiralia</taxon>
        <taxon>Lophotrochozoa</taxon>
        <taxon>Platyhelminthes</taxon>
        <taxon>Trematoda</taxon>
        <taxon>Digenea</taxon>
        <taxon>Plagiorchiida</taxon>
        <taxon>Echinostomata</taxon>
        <taxon>Echinostomatoidea</taxon>
        <taxon>Echinostomatidae</taxon>
        <taxon>Echinostoma</taxon>
    </lineage>
</organism>
<evidence type="ECO:0000256" key="3">
    <source>
        <dbReference type="ARBA" id="ARBA00022538"/>
    </source>
</evidence>
<feature type="transmembrane region" description="Helical" evidence="12">
    <location>
        <begin position="793"/>
        <end position="814"/>
    </location>
</feature>
<evidence type="ECO:0000256" key="5">
    <source>
        <dbReference type="ARBA" id="ARBA00022826"/>
    </source>
</evidence>
<dbReference type="PRINTS" id="PR00169">
    <property type="entry name" value="KCHANNEL"/>
</dbReference>
<keyword evidence="3" id="KW-0633">Potassium transport</keyword>
<keyword evidence="8 12" id="KW-1133">Transmembrane helix</keyword>
<evidence type="ECO:0000256" key="12">
    <source>
        <dbReference type="SAM" id="Phobius"/>
    </source>
</evidence>
<dbReference type="FunFam" id="1.20.120.350:FF:000074">
    <property type="entry name" value="SHaW family of potassium channels"/>
    <property type="match status" value="1"/>
</dbReference>
<accession>A0A183A880</accession>
<gene>
    <name evidence="14" type="ORF">ECPE_LOCUS3165</name>
</gene>
<dbReference type="PANTHER" id="PTHR11537:SF113">
    <property type="entry name" value="POTASSIUM VOLTAGE-GATED CHANNEL PROTEIN SHAKER"/>
    <property type="match status" value="1"/>
</dbReference>
<feature type="transmembrane region" description="Helical" evidence="12">
    <location>
        <begin position="631"/>
        <end position="648"/>
    </location>
</feature>
<dbReference type="AlphaFoldDB" id="A0A183A880"/>
<dbReference type="Gene3D" id="1.10.287.70">
    <property type="match status" value="1"/>
</dbReference>
<dbReference type="GO" id="GO:0051260">
    <property type="term" value="P:protein homooligomerization"/>
    <property type="evidence" value="ECO:0007669"/>
    <property type="project" value="InterPro"/>
</dbReference>
<dbReference type="OrthoDB" id="415460at2759"/>
<dbReference type="InterPro" id="IPR011333">
    <property type="entry name" value="SKP1/BTB/POZ_sf"/>
</dbReference>
<evidence type="ECO:0000256" key="11">
    <source>
        <dbReference type="ARBA" id="ARBA00023303"/>
    </source>
</evidence>
<dbReference type="GO" id="GO:0008076">
    <property type="term" value="C:voltage-gated potassium channel complex"/>
    <property type="evidence" value="ECO:0007669"/>
    <property type="project" value="InterPro"/>
</dbReference>